<name>A0AAD5UHM4_9FUNG</name>
<protein>
    <submittedName>
        <fullName evidence="1">Uncharacterized protein</fullName>
    </submittedName>
</protein>
<organism evidence="1 2">
    <name type="scientific">Boothiomyces macroporosus</name>
    <dbReference type="NCBI Taxonomy" id="261099"/>
    <lineage>
        <taxon>Eukaryota</taxon>
        <taxon>Fungi</taxon>
        <taxon>Fungi incertae sedis</taxon>
        <taxon>Chytridiomycota</taxon>
        <taxon>Chytridiomycota incertae sedis</taxon>
        <taxon>Chytridiomycetes</taxon>
        <taxon>Rhizophydiales</taxon>
        <taxon>Terramycetaceae</taxon>
        <taxon>Boothiomyces</taxon>
    </lineage>
</organism>
<dbReference type="Proteomes" id="UP001210925">
    <property type="component" value="Unassembled WGS sequence"/>
</dbReference>
<evidence type="ECO:0000313" key="2">
    <source>
        <dbReference type="Proteomes" id="UP001210925"/>
    </source>
</evidence>
<proteinExistence type="predicted"/>
<accession>A0AAD5UHM4</accession>
<reference evidence="1" key="1">
    <citation type="submission" date="2020-05" db="EMBL/GenBank/DDBJ databases">
        <title>Phylogenomic resolution of chytrid fungi.</title>
        <authorList>
            <person name="Stajich J.E."/>
            <person name="Amses K."/>
            <person name="Simmons R."/>
            <person name="Seto K."/>
            <person name="Myers J."/>
            <person name="Bonds A."/>
            <person name="Quandt C.A."/>
            <person name="Barry K."/>
            <person name="Liu P."/>
            <person name="Grigoriev I."/>
            <person name="Longcore J.E."/>
            <person name="James T.Y."/>
        </authorList>
    </citation>
    <scope>NUCLEOTIDE SEQUENCE</scope>
    <source>
        <strain evidence="1">PLAUS21</strain>
    </source>
</reference>
<dbReference type="AlphaFoldDB" id="A0AAD5UHM4"/>
<keyword evidence="2" id="KW-1185">Reference proteome</keyword>
<comment type="caution">
    <text evidence="1">The sequence shown here is derived from an EMBL/GenBank/DDBJ whole genome shotgun (WGS) entry which is preliminary data.</text>
</comment>
<evidence type="ECO:0000313" key="1">
    <source>
        <dbReference type="EMBL" id="KAJ3258405.1"/>
    </source>
</evidence>
<sequence length="433" mass="50330">MQCDALFYTKLDLNKKLELVYNTKLKIKNYEEYDNNQELCDDFRAFIMYSVLLYGLGNAQEALVIFSKLGLIKGDTYMLAVRYGLFHRENASKQVSMDDLVKLVEKVNVKANTVFPVGEQEKVERFIVYVLILFNDTYISMISGDNFIVDDSLYLDYLKARPLSITTLVPDDTATPMPTHYNPETSPIWYGTRWQYIYDELLSEALGPKSIHVFNYFLSQYKRVLLYRRIISFSRRQKVSGIAAKGVEERQELHNELLAYLEKADKIEPIFKTLKVDVDIETYQGSVPLKYGIYYLYLTNLTFFSYIHISGIQKNDESLYRYSLNSTETITTYQVFKNIMNCLLKCITFLERPFKTTTDEKVPPNPHLTDTTTAFLIYCISTSCIITLKDDDLKKAIEGVEDIILPCLERIGSVWPMTTMYYNQLKKVAEMNK</sequence>
<gene>
    <name evidence="1" type="ORF">HK103_003693</name>
</gene>
<dbReference type="EMBL" id="JADGKB010000028">
    <property type="protein sequence ID" value="KAJ3258405.1"/>
    <property type="molecule type" value="Genomic_DNA"/>
</dbReference>